<protein>
    <submittedName>
        <fullName evidence="1">Uncharacterized protein</fullName>
    </submittedName>
</protein>
<evidence type="ECO:0000313" key="2">
    <source>
        <dbReference type="Proteomes" id="UP000659084"/>
    </source>
</evidence>
<organism evidence="1 2">
    <name type="scientific">Serratia fonticola</name>
    <dbReference type="NCBI Taxonomy" id="47917"/>
    <lineage>
        <taxon>Bacteria</taxon>
        <taxon>Pseudomonadati</taxon>
        <taxon>Pseudomonadota</taxon>
        <taxon>Gammaproteobacteria</taxon>
        <taxon>Enterobacterales</taxon>
        <taxon>Yersiniaceae</taxon>
        <taxon>Serratia</taxon>
    </lineage>
</organism>
<evidence type="ECO:0000313" key="1">
    <source>
        <dbReference type="EMBL" id="MBC3215309.1"/>
    </source>
</evidence>
<comment type="caution">
    <text evidence="1">The sequence shown here is derived from an EMBL/GenBank/DDBJ whole genome shotgun (WGS) entry which is preliminary data.</text>
</comment>
<dbReference type="Proteomes" id="UP000659084">
    <property type="component" value="Unassembled WGS sequence"/>
</dbReference>
<dbReference type="AlphaFoldDB" id="A0AAP7FAP1"/>
<proteinExistence type="predicted"/>
<dbReference type="RefSeq" id="WP_139102404.1">
    <property type="nucleotide sequence ID" value="NZ_JAABOX010000032.1"/>
</dbReference>
<dbReference type="EMBL" id="JACNYO010000040">
    <property type="protein sequence ID" value="MBC3215309.1"/>
    <property type="molecule type" value="Genomic_DNA"/>
</dbReference>
<name>A0AAP7FAP1_SERFO</name>
<gene>
    <name evidence="1" type="ORF">H8J20_24565</name>
</gene>
<reference evidence="1" key="1">
    <citation type="submission" date="2020-08" db="EMBL/GenBank/DDBJ databases">
        <title>Food and environmental bacterial isolates.</title>
        <authorList>
            <person name="Richter L."/>
            <person name="Du Plessis E.M."/>
            <person name="Duvenage S."/>
            <person name="Allam M."/>
            <person name="Korsten L."/>
        </authorList>
    </citation>
    <scope>NUCLEOTIDE SEQUENCE</scope>
    <source>
        <strain evidence="1">UPMP2127</strain>
    </source>
</reference>
<accession>A0AAP7FAP1</accession>
<sequence>MTIEGSIITSTALYVKQLAANNASPKKQTRILRDSLEAAAVQPELRALGRHIAKCQRKRQPVRIPAMRGSELGQVLRTLELKRAYA</sequence>